<dbReference type="KEGG" id="bun:Bun01g_02490"/>
<dbReference type="PROSITE" id="PS51764">
    <property type="entry name" value="GH26"/>
    <property type="match status" value="1"/>
</dbReference>
<feature type="signal peptide" evidence="4">
    <location>
        <begin position="1"/>
        <end position="20"/>
    </location>
</feature>
<accession>A0A139K8T2</accession>
<organism evidence="10 11">
    <name type="scientific">Bacteroides uniformis</name>
    <dbReference type="NCBI Taxonomy" id="820"/>
    <lineage>
        <taxon>Bacteria</taxon>
        <taxon>Pseudomonadati</taxon>
        <taxon>Bacteroidota</taxon>
        <taxon>Bacteroidia</taxon>
        <taxon>Bacteroidales</taxon>
        <taxon>Bacteroidaceae</taxon>
        <taxon>Bacteroides</taxon>
    </lineage>
</organism>
<keyword evidence="3 4" id="KW-0326">Glycosidase</keyword>
<evidence type="ECO:0000259" key="9">
    <source>
        <dbReference type="PROSITE" id="PS51764"/>
    </source>
</evidence>
<feature type="binding site" evidence="6">
    <location>
        <position position="133"/>
    </location>
    <ligand>
        <name>substrate</name>
    </ligand>
</feature>
<evidence type="ECO:0000256" key="8">
    <source>
        <dbReference type="PROSITE-ProRule" id="PRU01100"/>
    </source>
</evidence>
<proteinExistence type="inferred from homology"/>
<dbReference type="AlphaFoldDB" id="A0A139K8T2"/>
<dbReference type="GO" id="GO:0006080">
    <property type="term" value="P:substituted mannan metabolic process"/>
    <property type="evidence" value="ECO:0007669"/>
    <property type="project" value="UniProtKB-UniRule"/>
</dbReference>
<feature type="binding site" evidence="6">
    <location>
        <position position="267"/>
    </location>
    <ligand>
        <name>substrate</name>
    </ligand>
</feature>
<dbReference type="EC" id="3.2.1.78" evidence="4"/>
<feature type="active site" description="Nucleophile" evidence="5 8">
    <location>
        <position position="300"/>
    </location>
</feature>
<dbReference type="PIRSF" id="PIRSF018168">
    <property type="entry name" value="Mannan-1_4-beta-mannosidase"/>
    <property type="match status" value="1"/>
</dbReference>
<dbReference type="Proteomes" id="UP000320533">
    <property type="component" value="Chromosome"/>
</dbReference>
<dbReference type="PANTHER" id="PTHR40079:SF4">
    <property type="entry name" value="GH26 DOMAIN-CONTAINING PROTEIN-RELATED"/>
    <property type="match status" value="1"/>
</dbReference>
<keyword evidence="2 4" id="KW-0378">Hydrolase</keyword>
<feature type="chain" id="PRO_5043114283" description="Mannan endo-1,4-beta-mannosidase" evidence="4">
    <location>
        <begin position="21"/>
        <end position="373"/>
    </location>
</feature>
<comment type="subcellular location">
    <subcellularLocation>
        <location evidence="4">Secreted</location>
    </subcellularLocation>
</comment>
<evidence type="ECO:0000256" key="7">
    <source>
        <dbReference type="PIRSR" id="PIRSR018168-3"/>
    </source>
</evidence>
<dbReference type="EMBL" id="AP019724">
    <property type="protein sequence ID" value="BBK85879.1"/>
    <property type="molecule type" value="Genomic_DNA"/>
</dbReference>
<dbReference type="PANTHER" id="PTHR40079">
    <property type="entry name" value="MANNAN ENDO-1,4-BETA-MANNOSIDASE E-RELATED"/>
    <property type="match status" value="1"/>
</dbReference>
<comment type="catalytic activity">
    <reaction evidence="4">
        <text>Random hydrolysis of (1-&gt;4)-beta-D-mannosidic linkages in mannans, galactomannans and glucomannans.</text>
        <dbReference type="EC" id="3.2.1.78"/>
    </reaction>
</comment>
<feature type="site" description="Plays an important role in maintaining the position of the catalytic nucleophile" evidence="7">
    <location>
        <position position="195"/>
    </location>
</feature>
<dbReference type="InterPro" id="IPR022790">
    <property type="entry name" value="GH26_dom"/>
</dbReference>
<evidence type="ECO:0000256" key="6">
    <source>
        <dbReference type="PIRSR" id="PIRSR018168-2"/>
    </source>
</evidence>
<dbReference type="InterPro" id="IPR017853">
    <property type="entry name" value="GH"/>
</dbReference>
<name>A0A139K8T2_BACUN</name>
<evidence type="ECO:0000256" key="2">
    <source>
        <dbReference type="ARBA" id="ARBA00022801"/>
    </source>
</evidence>
<reference evidence="10 11" key="1">
    <citation type="submission" date="2019-06" db="EMBL/GenBank/DDBJ databases">
        <title>Complete genome sequence of Bacteroides uniformis NBRC 113350.</title>
        <authorList>
            <person name="Miura T."/>
            <person name="Furukawa M."/>
            <person name="Shimamura M."/>
            <person name="Ohyama Y."/>
            <person name="Yamazoe A."/>
            <person name="Kawasaki H."/>
        </authorList>
    </citation>
    <scope>NUCLEOTIDE SEQUENCE [LARGE SCALE GENOMIC DNA]</scope>
    <source>
        <strain evidence="10 11">NBRC 113350</strain>
    </source>
</reference>
<feature type="active site" description="Proton donor" evidence="5 8">
    <location>
        <position position="196"/>
    </location>
</feature>
<evidence type="ECO:0000256" key="4">
    <source>
        <dbReference type="PIRNR" id="PIRNR018168"/>
    </source>
</evidence>
<evidence type="ECO:0000313" key="11">
    <source>
        <dbReference type="Proteomes" id="UP000320533"/>
    </source>
</evidence>
<dbReference type="InterPro" id="IPR016714">
    <property type="entry name" value="MANB/E"/>
</dbReference>
<feature type="binding site" evidence="6">
    <location>
        <position position="201"/>
    </location>
    <ligand>
        <name>substrate</name>
    </ligand>
</feature>
<keyword evidence="4" id="KW-0732">Signal</keyword>
<dbReference type="PRINTS" id="PR00739">
    <property type="entry name" value="GLHYDRLASE26"/>
</dbReference>
<keyword evidence="4" id="KW-0119">Carbohydrate metabolism</keyword>
<dbReference type="PROSITE" id="PS51257">
    <property type="entry name" value="PROKAR_LIPOPROTEIN"/>
    <property type="match status" value="1"/>
</dbReference>
<evidence type="ECO:0000256" key="5">
    <source>
        <dbReference type="PIRSR" id="PIRSR018168-1"/>
    </source>
</evidence>
<evidence type="ECO:0000313" key="10">
    <source>
        <dbReference type="EMBL" id="BBK85879.1"/>
    </source>
</evidence>
<sequence>MDMRKVKFAMMILAASLLTACGSSKKEQSVNEETAAARTQETENLLANLKKIPSKGIMLGHHDDTVYGIGWEGEEGRSDVKSVCGDYPAVISFDLGELELGNAANLDKVPFDKIRKEIINQYQRGGMVSLSWHARNPKTGGDAWDVSDTTVVKSILPGGENHQKFAGWLGGVADFLHSLKTADGVKIPVLFRPWHEHSGSWFWWGEKLCTPEEYKALWHMTVDTLQAKGVDNALYAYSPGTEPKDTTEYLKKYPGDELIDVIGFDTYQFDRDAYLAGMDRALSIIDSVGKAHNKVIAVTETGYEGIPDAKWWTGTLLPALEKYPLAYVLVWRNAREKVTHYYAPYPGQTSAEDFVEFYNNPKTLFAADVNLYQ</sequence>
<dbReference type="GO" id="GO:0016985">
    <property type="term" value="F:mannan endo-1,4-beta-mannosidase activity"/>
    <property type="evidence" value="ECO:0007669"/>
    <property type="project" value="UniProtKB-UniRule"/>
</dbReference>
<comment type="similarity">
    <text evidence="1 4 8">Belongs to the glycosyl hydrolase 26 family.</text>
</comment>
<dbReference type="Gene3D" id="3.20.20.80">
    <property type="entry name" value="Glycosidases"/>
    <property type="match status" value="1"/>
</dbReference>
<protein>
    <recommendedName>
        <fullName evidence="4">Mannan endo-1,4-beta-mannosidase</fullName>
        <ecNumber evidence="4">3.2.1.78</ecNumber>
    </recommendedName>
</protein>
<keyword evidence="4" id="KW-0964">Secreted</keyword>
<evidence type="ECO:0000256" key="1">
    <source>
        <dbReference type="ARBA" id="ARBA00007754"/>
    </source>
</evidence>
<dbReference type="SUPFAM" id="SSF51445">
    <property type="entry name" value="(Trans)glycosidases"/>
    <property type="match status" value="1"/>
</dbReference>
<feature type="domain" description="GH26" evidence="9">
    <location>
        <begin position="40"/>
        <end position="367"/>
    </location>
</feature>
<dbReference type="InterPro" id="IPR000805">
    <property type="entry name" value="Glyco_hydro_26"/>
</dbReference>
<gene>
    <name evidence="10" type="ORF">Bun01g_02490</name>
</gene>
<dbReference type="Pfam" id="PF02156">
    <property type="entry name" value="Glyco_hydro_26"/>
    <property type="match status" value="1"/>
</dbReference>
<evidence type="ECO:0000256" key="3">
    <source>
        <dbReference type="ARBA" id="ARBA00023295"/>
    </source>
</evidence>
<dbReference type="GO" id="GO:0005576">
    <property type="term" value="C:extracellular region"/>
    <property type="evidence" value="ECO:0007669"/>
    <property type="project" value="UniProtKB-SubCell"/>
</dbReference>
<dbReference type="STRING" id="820.ERS852554_00980"/>